<feature type="region of interest" description="Disordered" evidence="1">
    <location>
        <begin position="30"/>
        <end position="57"/>
    </location>
</feature>
<sequence>PNWRAAGGCVHAGLRAGAVALCPSLGAEARGPRVSSSGRAAAVSGPLTPGSPLGGRHSLLETGAASLPEVKSQSGLQVSEGWPARDHRMGARALACSEVLSTEEWGRRSRALKRAAVAAVPQPKK</sequence>
<comment type="caution">
    <text evidence="2">The sequence shown here is derived from an EMBL/GenBank/DDBJ whole genome shotgun (WGS) entry which is preliminary data.</text>
</comment>
<organism evidence="2 3">
    <name type="scientific">Monodon monoceros</name>
    <name type="common">Narwhal</name>
    <name type="synonym">Ceratodon monodon</name>
    <dbReference type="NCBI Taxonomy" id="40151"/>
    <lineage>
        <taxon>Eukaryota</taxon>
        <taxon>Metazoa</taxon>
        <taxon>Chordata</taxon>
        <taxon>Craniata</taxon>
        <taxon>Vertebrata</taxon>
        <taxon>Euteleostomi</taxon>
        <taxon>Mammalia</taxon>
        <taxon>Eutheria</taxon>
        <taxon>Laurasiatheria</taxon>
        <taxon>Artiodactyla</taxon>
        <taxon>Whippomorpha</taxon>
        <taxon>Cetacea</taxon>
        <taxon>Odontoceti</taxon>
        <taxon>Monodontidae</taxon>
        <taxon>Monodon</taxon>
    </lineage>
</organism>
<reference evidence="3" key="1">
    <citation type="journal article" date="2019" name="IScience">
        <title>Narwhal Genome Reveals Long-Term Low Genetic Diversity despite Current Large Abundance Size.</title>
        <authorList>
            <person name="Westbury M.V."/>
            <person name="Petersen B."/>
            <person name="Garde E."/>
            <person name="Heide-Jorgensen M.P."/>
            <person name="Lorenzen E.D."/>
        </authorList>
    </citation>
    <scope>NUCLEOTIDE SEQUENCE [LARGE SCALE GENOMIC DNA]</scope>
</reference>
<proteinExistence type="predicted"/>
<dbReference type="Proteomes" id="UP000308365">
    <property type="component" value="Unassembled WGS sequence"/>
</dbReference>
<accession>A0A4U1FS73</accession>
<evidence type="ECO:0000313" key="3">
    <source>
        <dbReference type="Proteomes" id="UP000308365"/>
    </source>
</evidence>
<gene>
    <name evidence="2" type="ORF">EI555_006670</name>
</gene>
<feature type="compositionally biased region" description="Low complexity" evidence="1">
    <location>
        <begin position="32"/>
        <end position="55"/>
    </location>
</feature>
<feature type="non-terminal residue" evidence="2">
    <location>
        <position position="125"/>
    </location>
</feature>
<name>A0A4U1FS73_MONMO</name>
<feature type="non-terminal residue" evidence="2">
    <location>
        <position position="1"/>
    </location>
</feature>
<protein>
    <submittedName>
        <fullName evidence="2">Uncharacterized protein</fullName>
    </submittedName>
</protein>
<evidence type="ECO:0000313" key="2">
    <source>
        <dbReference type="EMBL" id="TKC53171.1"/>
    </source>
</evidence>
<dbReference type="AlphaFoldDB" id="A0A4U1FS73"/>
<dbReference type="EMBL" id="RWIC01000013">
    <property type="protein sequence ID" value="TKC53171.1"/>
    <property type="molecule type" value="Genomic_DNA"/>
</dbReference>
<evidence type="ECO:0000256" key="1">
    <source>
        <dbReference type="SAM" id="MobiDB-lite"/>
    </source>
</evidence>